<dbReference type="Gene3D" id="2.30.29.30">
    <property type="entry name" value="Pleckstrin-homology domain (PH domain)/Phosphotyrosine-binding domain (PTB)"/>
    <property type="match status" value="1"/>
</dbReference>
<comment type="similarity">
    <text evidence="3">Belongs to the Ena/VASP family.</text>
</comment>
<dbReference type="GO" id="GO:0045202">
    <property type="term" value="C:synapse"/>
    <property type="evidence" value="ECO:0007669"/>
    <property type="project" value="UniProtKB-SubCell"/>
</dbReference>
<feature type="coiled-coil region" evidence="9">
    <location>
        <begin position="565"/>
        <end position="596"/>
    </location>
</feature>
<feature type="region of interest" description="Disordered" evidence="10">
    <location>
        <begin position="209"/>
        <end position="396"/>
    </location>
</feature>
<dbReference type="CTD" id="55740"/>
<dbReference type="InterPro" id="IPR011993">
    <property type="entry name" value="PH-like_dom_sf"/>
</dbReference>
<evidence type="ECO:0000256" key="8">
    <source>
        <dbReference type="ARBA" id="ARBA00023273"/>
    </source>
</evidence>
<organism evidence="12 13">
    <name type="scientific">Vulpes vulpes</name>
    <name type="common">Red fox</name>
    <dbReference type="NCBI Taxonomy" id="9627"/>
    <lineage>
        <taxon>Eukaryota</taxon>
        <taxon>Metazoa</taxon>
        <taxon>Chordata</taxon>
        <taxon>Craniata</taxon>
        <taxon>Vertebrata</taxon>
        <taxon>Euteleostomi</taxon>
        <taxon>Mammalia</taxon>
        <taxon>Eutheria</taxon>
        <taxon>Laurasiatheria</taxon>
        <taxon>Carnivora</taxon>
        <taxon>Caniformia</taxon>
        <taxon>Canidae</taxon>
        <taxon>Vulpes</taxon>
    </lineage>
</organism>
<dbReference type="Pfam" id="PF08776">
    <property type="entry name" value="VASP_tetra"/>
    <property type="match status" value="1"/>
</dbReference>
<evidence type="ECO:0000256" key="5">
    <source>
        <dbReference type="ARBA" id="ARBA00023036"/>
    </source>
</evidence>
<protein>
    <submittedName>
        <fullName evidence="13">Protein enabled homolog isoform X11</fullName>
    </submittedName>
</protein>
<dbReference type="SMART" id="SM00461">
    <property type="entry name" value="WH1"/>
    <property type="match status" value="1"/>
</dbReference>
<dbReference type="GO" id="GO:0007411">
    <property type="term" value="P:axon guidance"/>
    <property type="evidence" value="ECO:0007669"/>
    <property type="project" value="TreeGrafter"/>
</dbReference>
<name>A0A3Q7SEZ9_VULVU</name>
<evidence type="ECO:0000256" key="7">
    <source>
        <dbReference type="ARBA" id="ARBA00023212"/>
    </source>
</evidence>
<keyword evidence="6" id="KW-0009">Actin-binding</keyword>
<dbReference type="PROSITE" id="PS50229">
    <property type="entry name" value="WH1"/>
    <property type="match status" value="1"/>
</dbReference>
<dbReference type="GO" id="GO:0005856">
    <property type="term" value="C:cytoskeleton"/>
    <property type="evidence" value="ECO:0007669"/>
    <property type="project" value="UniProtKB-SubCell"/>
</dbReference>
<reference evidence="13" key="2">
    <citation type="submission" date="2025-08" db="UniProtKB">
        <authorList>
            <consortium name="RefSeq"/>
        </authorList>
    </citation>
    <scope>IDENTIFICATION</scope>
    <source>
        <tissue evidence="13">Cell line</tissue>
    </source>
</reference>
<accession>A0A3Q7SEZ9</accession>
<dbReference type="Gene3D" id="1.20.5.1160">
    <property type="entry name" value="Vasodilator-stimulated phosphoprotein"/>
    <property type="match status" value="1"/>
</dbReference>
<dbReference type="GO" id="GO:0008154">
    <property type="term" value="P:actin polymerization or depolymerization"/>
    <property type="evidence" value="ECO:0007669"/>
    <property type="project" value="TreeGrafter"/>
</dbReference>
<feature type="compositionally biased region" description="Pro residues" evidence="10">
    <location>
        <begin position="323"/>
        <end position="386"/>
    </location>
</feature>
<sequence>MSVKFGWKNLNLGLEYIVLYPGTDVLGNAGTVIKHSEQSICQARAAVMVYDDANKKWVPAGGSTGFSRVHIYHHTGNNTFRVVGRKIQDHQVVINCAIPKGLKYNQATQTFHQWRDARQVYGLNFGSKEDANVFASAMMHALEVLNSQETGPTLPRQNSQLPAQVQNGPSQEELEIQRRQLQEQQRQKELERERVERERVERVERERLEQEQLEREREREQRERERQDRLERERLERLDREREQRERQEQREREQRERQEQLEREQLEWERERERRLSAAAAPASAETPLNSVLGDSSASEPGLQAASQPAETPAQQGIVLGPPAPPPPPPLPPGPALAPAVLPPHPGPPPPPPLPASGPPPPPPPPPLPNQAPPPPPPPPAPPLPASGFFAASASEDNRPLTGLAAAIAGAKLRKVSRMEDASFPGGGVNPASSKSDTGRGNGPLPLGGSGLMEEMSALLARRRRIAEKGSTIETEQKEDKNEDSEPVISKASSTSTPEPTRKPWERTNTMNGSKSPVISRRDSPRKNQIVFDNRSYDSLHRPKSAPSSQPSANGVQTEGLDYERLKQDILDEMRKELTKLKEELIDAIRQELSKSNSA</sequence>
<keyword evidence="4" id="KW-0963">Cytoplasm</keyword>
<dbReference type="GO" id="GO:0070358">
    <property type="term" value="P:actin polymerization-dependent cell motility"/>
    <property type="evidence" value="ECO:0007669"/>
    <property type="project" value="TreeGrafter"/>
</dbReference>
<dbReference type="STRING" id="9627.ENSVVUP00000002640"/>
<dbReference type="Pfam" id="PF00568">
    <property type="entry name" value="WH1"/>
    <property type="match status" value="1"/>
</dbReference>
<feature type="compositionally biased region" description="Gly residues" evidence="10">
    <location>
        <begin position="441"/>
        <end position="452"/>
    </location>
</feature>
<feature type="compositionally biased region" description="Polar residues" evidence="10">
    <location>
        <begin position="508"/>
        <end position="518"/>
    </location>
</feature>
<evidence type="ECO:0000256" key="4">
    <source>
        <dbReference type="ARBA" id="ARBA00022490"/>
    </source>
</evidence>
<feature type="compositionally biased region" description="Polar residues" evidence="10">
    <location>
        <begin position="149"/>
        <end position="170"/>
    </location>
</feature>
<evidence type="ECO:0000256" key="10">
    <source>
        <dbReference type="SAM" id="MobiDB-lite"/>
    </source>
</evidence>
<dbReference type="Proteomes" id="UP001652641">
    <property type="component" value="Chromosome 13"/>
</dbReference>
<keyword evidence="9" id="KW-0175">Coiled coil</keyword>
<evidence type="ECO:0000313" key="13">
    <source>
        <dbReference type="RefSeq" id="XP_025859239.2"/>
    </source>
</evidence>
<dbReference type="GO" id="GO:0030175">
    <property type="term" value="C:filopodium"/>
    <property type="evidence" value="ECO:0007669"/>
    <property type="project" value="UniProtKB-SubCell"/>
</dbReference>
<evidence type="ECO:0000313" key="12">
    <source>
        <dbReference type="Proteomes" id="UP001652641"/>
    </source>
</evidence>
<keyword evidence="12" id="KW-1185">Reference proteome</keyword>
<dbReference type="InterPro" id="IPR038023">
    <property type="entry name" value="VASP_sf"/>
</dbReference>
<dbReference type="GO" id="GO:0003779">
    <property type="term" value="F:actin binding"/>
    <property type="evidence" value="ECO:0007669"/>
    <property type="project" value="UniProtKB-KW"/>
</dbReference>
<dbReference type="GO" id="GO:0005925">
    <property type="term" value="C:focal adhesion"/>
    <property type="evidence" value="ECO:0007669"/>
    <property type="project" value="UniProtKB-SubCell"/>
</dbReference>
<dbReference type="InterPro" id="IPR000697">
    <property type="entry name" value="WH1/EVH1_dom"/>
</dbReference>
<dbReference type="GO" id="GO:0005829">
    <property type="term" value="C:cytosol"/>
    <property type="evidence" value="ECO:0007669"/>
    <property type="project" value="UniProtKB-ARBA"/>
</dbReference>
<dbReference type="PRINTS" id="PR01217">
    <property type="entry name" value="PRICHEXTENSN"/>
</dbReference>
<dbReference type="GO" id="GO:0030027">
    <property type="term" value="C:lamellipodium"/>
    <property type="evidence" value="ECO:0007669"/>
    <property type="project" value="UniProtKB-SubCell"/>
</dbReference>
<keyword evidence="8" id="KW-0966">Cell projection</keyword>
<evidence type="ECO:0000256" key="6">
    <source>
        <dbReference type="ARBA" id="ARBA00023203"/>
    </source>
</evidence>
<dbReference type="GO" id="GO:0005522">
    <property type="term" value="F:profilin binding"/>
    <property type="evidence" value="ECO:0007669"/>
    <property type="project" value="TreeGrafter"/>
</dbReference>
<dbReference type="GeneID" id="112923566"/>
<keyword evidence="7" id="KW-0206">Cytoskeleton</keyword>
<comment type="subcellular location">
    <subcellularLocation>
        <location evidence="2">Cell projection</location>
        <location evidence="2">Lamellipodium</location>
    </subcellularLocation>
    <subcellularLocation>
        <location evidence="1">Cytoplasm</location>
        <location evidence="1">Cytoskeleton</location>
    </subcellularLocation>
</comment>
<dbReference type="PANTHER" id="PTHR11202:SF1">
    <property type="entry name" value="PROTEIN ENABLED HOMOLOG"/>
    <property type="match status" value="1"/>
</dbReference>
<dbReference type="SUPFAM" id="SSF50729">
    <property type="entry name" value="PH domain-like"/>
    <property type="match status" value="1"/>
</dbReference>
<evidence type="ECO:0000256" key="1">
    <source>
        <dbReference type="ARBA" id="ARBA00004245"/>
    </source>
</evidence>
<proteinExistence type="inferred from homology"/>
<dbReference type="KEGG" id="vvp:112923566"/>
<gene>
    <name evidence="13" type="primary">ENAH</name>
</gene>
<reference key="1">
    <citation type="submission" date="2019-01" db="UniProtKB">
        <authorList>
            <consortium name="RefSeq"/>
        </authorList>
    </citation>
    <scope>IDENTIFICATION</scope>
</reference>
<dbReference type="GO" id="GO:0017124">
    <property type="term" value="F:SH3 domain binding"/>
    <property type="evidence" value="ECO:0007669"/>
    <property type="project" value="UniProtKB-KW"/>
</dbReference>
<dbReference type="CDD" id="cd01207">
    <property type="entry name" value="EVH1_Ena_VASP-like"/>
    <property type="match status" value="1"/>
</dbReference>
<feature type="compositionally biased region" description="Basic and acidic residues" evidence="10">
    <location>
        <begin position="209"/>
        <end position="277"/>
    </location>
</feature>
<keyword evidence="5" id="KW-0729">SH3-binding</keyword>
<feature type="region of interest" description="Disordered" evidence="10">
    <location>
        <begin position="422"/>
        <end position="562"/>
    </location>
</feature>
<dbReference type="RefSeq" id="XP_025859239.2">
    <property type="nucleotide sequence ID" value="XM_026003454.2"/>
</dbReference>
<evidence type="ECO:0000256" key="2">
    <source>
        <dbReference type="ARBA" id="ARBA00004510"/>
    </source>
</evidence>
<dbReference type="InterPro" id="IPR014885">
    <property type="entry name" value="VASP_tetra"/>
</dbReference>
<evidence type="ECO:0000256" key="3">
    <source>
        <dbReference type="ARBA" id="ARBA00009785"/>
    </source>
</evidence>
<feature type="region of interest" description="Disordered" evidence="10">
    <location>
        <begin position="149"/>
        <end position="180"/>
    </location>
</feature>
<evidence type="ECO:0000259" key="11">
    <source>
        <dbReference type="PROSITE" id="PS50229"/>
    </source>
</evidence>
<dbReference type="CDD" id="cd22185">
    <property type="entry name" value="WH2_hVASP-like"/>
    <property type="match status" value="1"/>
</dbReference>
<feature type="compositionally biased region" description="Polar residues" evidence="10">
    <location>
        <begin position="288"/>
        <end position="316"/>
    </location>
</feature>
<feature type="domain" description="WH1" evidence="11">
    <location>
        <begin position="32"/>
        <end position="145"/>
    </location>
</feature>
<dbReference type="SUPFAM" id="SSF118370">
    <property type="entry name" value="Vasodilator-stimulated phosphoprotein, VASP, tetramerisation domain"/>
    <property type="match status" value="1"/>
</dbReference>
<feature type="compositionally biased region" description="Polar residues" evidence="10">
    <location>
        <begin position="547"/>
        <end position="558"/>
    </location>
</feature>
<evidence type="ECO:0000256" key="9">
    <source>
        <dbReference type="SAM" id="Coils"/>
    </source>
</evidence>
<dbReference type="PANTHER" id="PTHR11202">
    <property type="entry name" value="SPROUTY-RELATED, EVH1 DOMAIN-CONTAINING PROTEIN FAMILY MEMBER"/>
    <property type="match status" value="1"/>
</dbReference>